<protein>
    <submittedName>
        <fullName evidence="1">Uncharacterized protein</fullName>
    </submittedName>
</protein>
<evidence type="ECO:0000313" key="1">
    <source>
        <dbReference type="EMBL" id="BES90717.1"/>
    </source>
</evidence>
<dbReference type="EMBL" id="AP028910">
    <property type="protein sequence ID" value="BES90717.1"/>
    <property type="molecule type" value="Genomic_DNA"/>
</dbReference>
<name>A0ABN7AEL8_9HEMI</name>
<gene>
    <name evidence="1" type="ORF">NTJ_03525</name>
</gene>
<sequence length="94" mass="10507">MATATSGLVALYPNHLPWIQEGGTVLERRIIEIFEKEQKKGYGIKNVGSPSPRGAEAGWHLMWCLMSILVFLAARMNTWCGSTCWSILSLIKEI</sequence>
<evidence type="ECO:0000313" key="2">
    <source>
        <dbReference type="Proteomes" id="UP001307889"/>
    </source>
</evidence>
<proteinExistence type="predicted"/>
<accession>A0ABN7AEL8</accession>
<organism evidence="1 2">
    <name type="scientific">Nesidiocoris tenuis</name>
    <dbReference type="NCBI Taxonomy" id="355587"/>
    <lineage>
        <taxon>Eukaryota</taxon>
        <taxon>Metazoa</taxon>
        <taxon>Ecdysozoa</taxon>
        <taxon>Arthropoda</taxon>
        <taxon>Hexapoda</taxon>
        <taxon>Insecta</taxon>
        <taxon>Pterygota</taxon>
        <taxon>Neoptera</taxon>
        <taxon>Paraneoptera</taxon>
        <taxon>Hemiptera</taxon>
        <taxon>Heteroptera</taxon>
        <taxon>Panheteroptera</taxon>
        <taxon>Cimicomorpha</taxon>
        <taxon>Miridae</taxon>
        <taxon>Dicyphina</taxon>
        <taxon>Nesidiocoris</taxon>
    </lineage>
</organism>
<reference evidence="1 2" key="1">
    <citation type="submission" date="2023-09" db="EMBL/GenBank/DDBJ databases">
        <title>Nesidiocoris tenuis whole genome shotgun sequence.</title>
        <authorList>
            <person name="Shibata T."/>
            <person name="Shimoda M."/>
            <person name="Kobayashi T."/>
            <person name="Uehara T."/>
        </authorList>
    </citation>
    <scope>NUCLEOTIDE SEQUENCE [LARGE SCALE GENOMIC DNA]</scope>
    <source>
        <strain evidence="1 2">Japan</strain>
    </source>
</reference>
<keyword evidence="2" id="KW-1185">Reference proteome</keyword>
<dbReference type="Proteomes" id="UP001307889">
    <property type="component" value="Chromosome 2"/>
</dbReference>